<organism evidence="2 3">
    <name type="scientific">Vespula maculifrons</name>
    <name type="common">Eastern yellow jacket</name>
    <name type="synonym">Wasp</name>
    <dbReference type="NCBI Taxonomy" id="7453"/>
    <lineage>
        <taxon>Eukaryota</taxon>
        <taxon>Metazoa</taxon>
        <taxon>Ecdysozoa</taxon>
        <taxon>Arthropoda</taxon>
        <taxon>Hexapoda</taxon>
        <taxon>Insecta</taxon>
        <taxon>Pterygota</taxon>
        <taxon>Neoptera</taxon>
        <taxon>Endopterygota</taxon>
        <taxon>Hymenoptera</taxon>
        <taxon>Apocrita</taxon>
        <taxon>Aculeata</taxon>
        <taxon>Vespoidea</taxon>
        <taxon>Vespidae</taxon>
        <taxon>Vespinae</taxon>
        <taxon>Vespula</taxon>
    </lineage>
</organism>
<dbReference type="EMBL" id="JAYRBN010000115">
    <property type="protein sequence ID" value="KAL2723017.1"/>
    <property type="molecule type" value="Genomic_DNA"/>
</dbReference>
<comment type="caution">
    <text evidence="2">The sequence shown here is derived from an EMBL/GenBank/DDBJ whole genome shotgun (WGS) entry which is preliminary data.</text>
</comment>
<proteinExistence type="predicted"/>
<sequence length="148" mass="17092">MHKSWPLVKPTRQPITVADVESFSERTLLVEPFQKPFSREIYGSEKYRTDEENTSTSINDVHITDFNPREYAADVTALSSNDNARNDDAMERQESPGGLEEKKKKEYFDVQQQQQHQHQHQQHAVAPSSSGSSKRCFSPLEKDFMDFL</sequence>
<evidence type="ECO:0000313" key="3">
    <source>
        <dbReference type="Proteomes" id="UP001607303"/>
    </source>
</evidence>
<accession>A0ABD2AQX0</accession>
<name>A0ABD2AQX0_VESMC</name>
<evidence type="ECO:0000313" key="2">
    <source>
        <dbReference type="EMBL" id="KAL2723017.1"/>
    </source>
</evidence>
<gene>
    <name evidence="2" type="ORF">V1477_019608</name>
</gene>
<feature type="region of interest" description="Disordered" evidence="1">
    <location>
        <begin position="75"/>
        <end position="137"/>
    </location>
</feature>
<protein>
    <submittedName>
        <fullName evidence="2">Uncharacterized protein</fullName>
    </submittedName>
</protein>
<dbReference type="Proteomes" id="UP001607303">
    <property type="component" value="Unassembled WGS sequence"/>
</dbReference>
<dbReference type="AlphaFoldDB" id="A0ABD2AQX0"/>
<feature type="compositionally biased region" description="Basic and acidic residues" evidence="1">
    <location>
        <begin position="84"/>
        <end position="108"/>
    </location>
</feature>
<keyword evidence="3" id="KW-1185">Reference proteome</keyword>
<reference evidence="2 3" key="1">
    <citation type="journal article" date="2024" name="Ann. Entomol. Soc. Am.">
        <title>Genomic analyses of the southern and eastern yellowjacket wasps (Hymenoptera: Vespidae) reveal evolutionary signatures of social life.</title>
        <authorList>
            <person name="Catto M.A."/>
            <person name="Caine P.B."/>
            <person name="Orr S.E."/>
            <person name="Hunt B.G."/>
            <person name="Goodisman M.A.D."/>
        </authorList>
    </citation>
    <scope>NUCLEOTIDE SEQUENCE [LARGE SCALE GENOMIC DNA]</scope>
    <source>
        <strain evidence="2">232</strain>
        <tissue evidence="2">Head and thorax</tissue>
    </source>
</reference>
<evidence type="ECO:0000256" key="1">
    <source>
        <dbReference type="SAM" id="MobiDB-lite"/>
    </source>
</evidence>